<evidence type="ECO:0000256" key="7">
    <source>
        <dbReference type="ARBA" id="ARBA00022840"/>
    </source>
</evidence>
<evidence type="ECO:0000313" key="15">
    <source>
        <dbReference type="Proteomes" id="UP000189800"/>
    </source>
</evidence>
<dbReference type="InterPro" id="IPR016136">
    <property type="entry name" value="DNA_helicase_N/primase_C"/>
</dbReference>
<evidence type="ECO:0000256" key="9">
    <source>
        <dbReference type="ARBA" id="ARBA00023235"/>
    </source>
</evidence>
<comment type="function">
    <text evidence="12">The main replicative DNA helicase, it participates in initiation and elongation during chromosome replication. Travels ahead of the DNA replisome, separating dsDNA into templates for DNA synthesis. A processive ATP-dependent 5'-3' DNA helicase it has DNA-dependent ATPase activity.</text>
</comment>
<keyword evidence="7 12" id="KW-0067">ATP-binding</keyword>
<dbReference type="EC" id="5.6.2.3" evidence="11 12"/>
<evidence type="ECO:0000256" key="3">
    <source>
        <dbReference type="ARBA" id="ARBA00022705"/>
    </source>
</evidence>
<dbReference type="GO" id="GO:0006269">
    <property type="term" value="P:DNA replication, synthesis of primer"/>
    <property type="evidence" value="ECO:0007669"/>
    <property type="project" value="UniProtKB-UniRule"/>
</dbReference>
<dbReference type="NCBIfam" id="TIGR00665">
    <property type="entry name" value="DnaB"/>
    <property type="match status" value="1"/>
</dbReference>
<keyword evidence="9" id="KW-0413">Isomerase</keyword>
<comment type="caution">
    <text evidence="14">The sequence shown here is derived from an EMBL/GenBank/DDBJ whole genome shotgun (WGS) entry which is preliminary data.</text>
</comment>
<evidence type="ECO:0000313" key="14">
    <source>
        <dbReference type="EMBL" id="OOS25996.1"/>
    </source>
</evidence>
<evidence type="ECO:0000256" key="2">
    <source>
        <dbReference type="ARBA" id="ARBA00022515"/>
    </source>
</evidence>
<keyword evidence="6 12" id="KW-0347">Helicase</keyword>
<comment type="catalytic activity">
    <reaction evidence="10 12">
        <text>ATP + H2O = ADP + phosphate + H(+)</text>
        <dbReference type="Rhea" id="RHEA:13065"/>
        <dbReference type="ChEBI" id="CHEBI:15377"/>
        <dbReference type="ChEBI" id="CHEBI:15378"/>
        <dbReference type="ChEBI" id="CHEBI:30616"/>
        <dbReference type="ChEBI" id="CHEBI:43474"/>
        <dbReference type="ChEBI" id="CHEBI:456216"/>
        <dbReference type="EC" id="5.6.2.3"/>
    </reaction>
</comment>
<evidence type="ECO:0000256" key="8">
    <source>
        <dbReference type="ARBA" id="ARBA00023125"/>
    </source>
</evidence>
<dbReference type="InterPro" id="IPR027417">
    <property type="entry name" value="P-loop_NTPase"/>
</dbReference>
<dbReference type="OrthoDB" id="9773982at2"/>
<dbReference type="InterPro" id="IPR036185">
    <property type="entry name" value="DNA_heli_DnaB-like_N_sf"/>
</dbReference>
<reference evidence="14 15" key="1">
    <citation type="submission" date="2017-02" db="EMBL/GenBank/DDBJ databases">
        <title>Draft genome sequence of Moraxella pluranimalium CCUG 54913T type strain.</title>
        <authorList>
            <person name="Salva-Serra F."/>
            <person name="Engstrom-Jakobsson H."/>
            <person name="Thorell K."/>
            <person name="Jaen-Luchoro D."/>
            <person name="Gonzales-Siles L."/>
            <person name="Karlsson R."/>
            <person name="Yazdan S."/>
            <person name="Boulund F."/>
            <person name="Johnning A."/>
            <person name="Engstrand L."/>
            <person name="Kristiansson E."/>
            <person name="Moore E."/>
        </authorList>
    </citation>
    <scope>NUCLEOTIDE SEQUENCE [LARGE SCALE GENOMIC DNA]</scope>
    <source>
        <strain evidence="14 15">CCUG 54913</strain>
    </source>
</reference>
<evidence type="ECO:0000256" key="1">
    <source>
        <dbReference type="ARBA" id="ARBA00008428"/>
    </source>
</evidence>
<evidence type="ECO:0000259" key="13">
    <source>
        <dbReference type="PROSITE" id="PS51199"/>
    </source>
</evidence>
<evidence type="ECO:0000256" key="12">
    <source>
        <dbReference type="RuleBase" id="RU362085"/>
    </source>
</evidence>
<evidence type="ECO:0000256" key="6">
    <source>
        <dbReference type="ARBA" id="ARBA00022806"/>
    </source>
</evidence>
<dbReference type="GO" id="GO:0003677">
    <property type="term" value="F:DNA binding"/>
    <property type="evidence" value="ECO:0007669"/>
    <property type="project" value="UniProtKB-UniRule"/>
</dbReference>
<dbReference type="GO" id="GO:0005524">
    <property type="term" value="F:ATP binding"/>
    <property type="evidence" value="ECO:0007669"/>
    <property type="project" value="UniProtKB-UniRule"/>
</dbReference>
<dbReference type="GO" id="GO:0016887">
    <property type="term" value="F:ATP hydrolysis activity"/>
    <property type="evidence" value="ECO:0007669"/>
    <property type="project" value="RHEA"/>
</dbReference>
<dbReference type="PROSITE" id="PS51199">
    <property type="entry name" value="SF4_HELICASE"/>
    <property type="match status" value="1"/>
</dbReference>
<dbReference type="RefSeq" id="WP_078253217.1">
    <property type="nucleotide sequence ID" value="NZ_MUYU01000005.1"/>
</dbReference>
<dbReference type="InterPro" id="IPR007694">
    <property type="entry name" value="DNA_helicase_DnaB-like_C"/>
</dbReference>
<dbReference type="AlphaFoldDB" id="A0A1T0CUI2"/>
<keyword evidence="5 12" id="KW-0378">Hydrolase</keyword>
<gene>
    <name evidence="14" type="ORF">B0680_01145</name>
</gene>
<dbReference type="PANTHER" id="PTHR30153:SF2">
    <property type="entry name" value="REPLICATIVE DNA HELICASE"/>
    <property type="match status" value="1"/>
</dbReference>
<accession>A0A1T0CUI2</accession>
<dbReference type="Gene3D" id="1.10.860.10">
    <property type="entry name" value="DNAb Helicase, Chain A"/>
    <property type="match status" value="1"/>
</dbReference>
<evidence type="ECO:0000256" key="5">
    <source>
        <dbReference type="ARBA" id="ARBA00022801"/>
    </source>
</evidence>
<name>A0A1T0CUI2_9GAMM</name>
<dbReference type="GO" id="GO:1990077">
    <property type="term" value="C:primosome complex"/>
    <property type="evidence" value="ECO:0007669"/>
    <property type="project" value="UniProtKB-UniRule"/>
</dbReference>
<evidence type="ECO:0000256" key="11">
    <source>
        <dbReference type="NCBIfam" id="TIGR00665"/>
    </source>
</evidence>
<sequence length="466" mass="52608">MTDKKTDTKDSLLTLQPPHNIEMERTLLASLMSINDSFDSIDTVVTADDFYGERHKKIFEAISHLARINEPYDSLMVHDYLSRIDQLSQIGGEEYLLQINQSPASYFNLVSYAEKVRDLSVYRQLIKSANTMLNLAYHPKKQTVTEILDTVEADIFRIGENFANGTNKEGPQRIDDVLANVATQLEEIRLRDGGLVGIDTGFVELNNKTLGFQAGNLIILAARPAMGKTALALNFAQAALDAGKAVAVFSMEMPAESIAMRMISAWGRIHQGRLMSANMSEHEWAMFMSANAWLQDKHLYIDSRSELSPTEVRATCRRIAKNHPDGLGLVVIDYLQLMRVHGTENRVNEIGEISRSLKALARELKCPVIALSQLNRSLESRPNKRPMMSDLRESGQIEQDADLILFVYRHWYYHQDKTEIQNQAELIIGKNRSGERGTVPLIFTGEFTRFDNMIPGQEIDIEEADD</sequence>
<keyword evidence="3 12" id="KW-0235">DNA replication</keyword>
<dbReference type="GO" id="GO:0005829">
    <property type="term" value="C:cytosol"/>
    <property type="evidence" value="ECO:0007669"/>
    <property type="project" value="TreeGrafter"/>
</dbReference>
<comment type="similarity">
    <text evidence="1 12">Belongs to the helicase family. DnaB subfamily.</text>
</comment>
<keyword evidence="4 12" id="KW-0547">Nucleotide-binding</keyword>
<proteinExistence type="inferred from homology"/>
<dbReference type="PANTHER" id="PTHR30153">
    <property type="entry name" value="REPLICATIVE DNA HELICASE DNAB"/>
    <property type="match status" value="1"/>
</dbReference>
<dbReference type="InterPro" id="IPR007692">
    <property type="entry name" value="DNA_helicase_DnaB"/>
</dbReference>
<evidence type="ECO:0000256" key="4">
    <source>
        <dbReference type="ARBA" id="ARBA00022741"/>
    </source>
</evidence>
<dbReference type="EMBL" id="MUYU01000005">
    <property type="protein sequence ID" value="OOS25996.1"/>
    <property type="molecule type" value="Genomic_DNA"/>
</dbReference>
<dbReference type="Proteomes" id="UP000189800">
    <property type="component" value="Unassembled WGS sequence"/>
</dbReference>
<dbReference type="GO" id="GO:0043139">
    <property type="term" value="F:5'-3' DNA helicase activity"/>
    <property type="evidence" value="ECO:0007669"/>
    <property type="project" value="UniProtKB-EC"/>
</dbReference>
<dbReference type="Gene3D" id="3.40.50.300">
    <property type="entry name" value="P-loop containing nucleotide triphosphate hydrolases"/>
    <property type="match status" value="1"/>
</dbReference>
<evidence type="ECO:0000256" key="10">
    <source>
        <dbReference type="ARBA" id="ARBA00048954"/>
    </source>
</evidence>
<dbReference type="Pfam" id="PF03796">
    <property type="entry name" value="DnaB_C"/>
    <property type="match status" value="1"/>
</dbReference>
<feature type="domain" description="SF4 helicase" evidence="13">
    <location>
        <begin position="191"/>
        <end position="457"/>
    </location>
</feature>
<protein>
    <recommendedName>
        <fullName evidence="11 12">Replicative DNA helicase</fullName>
        <ecNumber evidence="11 12">5.6.2.3</ecNumber>
    </recommendedName>
</protein>
<dbReference type="CDD" id="cd00984">
    <property type="entry name" value="DnaB_C"/>
    <property type="match status" value="1"/>
</dbReference>
<organism evidence="14 15">
    <name type="scientific">Moraxella pluranimalium</name>
    <dbReference type="NCBI Taxonomy" id="470453"/>
    <lineage>
        <taxon>Bacteria</taxon>
        <taxon>Pseudomonadati</taxon>
        <taxon>Pseudomonadota</taxon>
        <taxon>Gammaproteobacteria</taxon>
        <taxon>Moraxellales</taxon>
        <taxon>Moraxellaceae</taxon>
        <taxon>Moraxella</taxon>
    </lineage>
</organism>
<keyword evidence="8 12" id="KW-0238">DNA-binding</keyword>
<dbReference type="SUPFAM" id="SSF48024">
    <property type="entry name" value="N-terminal domain of DnaB helicase"/>
    <property type="match status" value="1"/>
</dbReference>
<keyword evidence="2 12" id="KW-0639">Primosome</keyword>
<dbReference type="SUPFAM" id="SSF52540">
    <property type="entry name" value="P-loop containing nucleoside triphosphate hydrolases"/>
    <property type="match status" value="1"/>
</dbReference>
<dbReference type="InterPro" id="IPR007693">
    <property type="entry name" value="DNA_helicase_DnaB-like_N"/>
</dbReference>
<keyword evidence="15" id="KW-1185">Reference proteome</keyword>
<dbReference type="STRING" id="470453.B0680_01145"/>
<dbReference type="Pfam" id="PF00772">
    <property type="entry name" value="DnaB"/>
    <property type="match status" value="1"/>
</dbReference>